<organism evidence="1">
    <name type="scientific">Arundo donax</name>
    <name type="common">Giant reed</name>
    <name type="synonym">Donax arundinaceus</name>
    <dbReference type="NCBI Taxonomy" id="35708"/>
    <lineage>
        <taxon>Eukaryota</taxon>
        <taxon>Viridiplantae</taxon>
        <taxon>Streptophyta</taxon>
        <taxon>Embryophyta</taxon>
        <taxon>Tracheophyta</taxon>
        <taxon>Spermatophyta</taxon>
        <taxon>Magnoliopsida</taxon>
        <taxon>Liliopsida</taxon>
        <taxon>Poales</taxon>
        <taxon>Poaceae</taxon>
        <taxon>PACMAD clade</taxon>
        <taxon>Arundinoideae</taxon>
        <taxon>Arundineae</taxon>
        <taxon>Arundo</taxon>
    </lineage>
</organism>
<sequence length="22" mass="2495">MKKLCVTHGLRGPATELAVWQR</sequence>
<name>A0A0A9HA94_ARUDO</name>
<reference evidence="1" key="1">
    <citation type="submission" date="2014-09" db="EMBL/GenBank/DDBJ databases">
        <authorList>
            <person name="Magalhaes I.L.F."/>
            <person name="Oliveira U."/>
            <person name="Santos F.R."/>
            <person name="Vidigal T.H.D.A."/>
            <person name="Brescovit A.D."/>
            <person name="Santos A.J."/>
        </authorList>
    </citation>
    <scope>NUCLEOTIDE SEQUENCE</scope>
    <source>
        <tissue evidence="1">Shoot tissue taken approximately 20 cm above the soil surface</tissue>
    </source>
</reference>
<dbReference type="AlphaFoldDB" id="A0A0A9HA94"/>
<dbReference type="EMBL" id="GBRH01165162">
    <property type="protein sequence ID" value="JAE32734.1"/>
    <property type="molecule type" value="Transcribed_RNA"/>
</dbReference>
<reference evidence="1" key="2">
    <citation type="journal article" date="2015" name="Data Brief">
        <title>Shoot transcriptome of the giant reed, Arundo donax.</title>
        <authorList>
            <person name="Barrero R.A."/>
            <person name="Guerrero F.D."/>
            <person name="Moolhuijzen P."/>
            <person name="Goolsby J.A."/>
            <person name="Tidwell J."/>
            <person name="Bellgard S.E."/>
            <person name="Bellgard M.I."/>
        </authorList>
    </citation>
    <scope>NUCLEOTIDE SEQUENCE</scope>
    <source>
        <tissue evidence="1">Shoot tissue taken approximately 20 cm above the soil surface</tissue>
    </source>
</reference>
<proteinExistence type="predicted"/>
<accession>A0A0A9HA94</accession>
<evidence type="ECO:0000313" key="1">
    <source>
        <dbReference type="EMBL" id="JAE32734.1"/>
    </source>
</evidence>
<protein>
    <submittedName>
        <fullName evidence="1">Uncharacterized protein</fullName>
    </submittedName>
</protein>